<protein>
    <submittedName>
        <fullName evidence="1">Uncharacterized protein</fullName>
    </submittedName>
</protein>
<evidence type="ECO:0000313" key="1">
    <source>
        <dbReference type="EMBL" id="MDH6214827.1"/>
    </source>
</evidence>
<sequence length="134" mass="14094">MDPISASLLVAAATGAGGEMGRQLWEALRGLVRRNPVEQATGSLGPATGEVELASLSEAPHDVDRARALSDALSRRAEQDPLFRANLTQWQQEAQLLRTGDGDTTNTISGGNQNAPVVQGRDFSGINFNVPGQG</sequence>
<keyword evidence="2" id="KW-1185">Reference proteome</keyword>
<dbReference type="RefSeq" id="WP_280875852.1">
    <property type="nucleotide sequence ID" value="NZ_JARXVH010000003.1"/>
</dbReference>
<dbReference type="Proteomes" id="UP001160499">
    <property type="component" value="Unassembled WGS sequence"/>
</dbReference>
<name>A0ABT6LEV5_9ACTN</name>
<organism evidence="1 2">
    <name type="scientific">Streptomyces pseudovenezuelae</name>
    <dbReference type="NCBI Taxonomy" id="67350"/>
    <lineage>
        <taxon>Bacteria</taxon>
        <taxon>Bacillati</taxon>
        <taxon>Actinomycetota</taxon>
        <taxon>Actinomycetes</taxon>
        <taxon>Kitasatosporales</taxon>
        <taxon>Streptomycetaceae</taxon>
        <taxon>Streptomyces</taxon>
        <taxon>Streptomyces aurantiacus group</taxon>
    </lineage>
</organism>
<gene>
    <name evidence="1" type="ORF">M2283_002110</name>
</gene>
<dbReference type="EMBL" id="JARXVH010000003">
    <property type="protein sequence ID" value="MDH6214827.1"/>
    <property type="molecule type" value="Genomic_DNA"/>
</dbReference>
<reference evidence="1 2" key="1">
    <citation type="submission" date="2023-04" db="EMBL/GenBank/DDBJ databases">
        <title>Forest soil microbial communities from Buena Vista Peninsula, Colon Province, Panama.</title>
        <authorList>
            <person name="Bouskill N."/>
        </authorList>
    </citation>
    <scope>NUCLEOTIDE SEQUENCE [LARGE SCALE GENOMIC DNA]</scope>
    <source>
        <strain evidence="1 2">GGS1</strain>
    </source>
</reference>
<comment type="caution">
    <text evidence="1">The sequence shown here is derived from an EMBL/GenBank/DDBJ whole genome shotgun (WGS) entry which is preliminary data.</text>
</comment>
<evidence type="ECO:0000313" key="2">
    <source>
        <dbReference type="Proteomes" id="UP001160499"/>
    </source>
</evidence>
<proteinExistence type="predicted"/>
<accession>A0ABT6LEV5</accession>